<evidence type="ECO:0000259" key="4">
    <source>
        <dbReference type="Pfam" id="PF06441"/>
    </source>
</evidence>
<dbReference type="InterPro" id="IPR029058">
    <property type="entry name" value="AB_hydrolase_fold"/>
</dbReference>
<evidence type="ECO:0000256" key="3">
    <source>
        <dbReference type="ARBA" id="ARBA00022801"/>
    </source>
</evidence>
<protein>
    <recommendedName>
        <fullName evidence="4">Epoxide hydrolase N-terminal domain-containing protein</fullName>
    </recommendedName>
</protein>
<dbReference type="InterPro" id="IPR016292">
    <property type="entry name" value="Epoxide_hydrolase"/>
</dbReference>
<dbReference type="PANTHER" id="PTHR21661">
    <property type="entry name" value="EPOXIDE HYDROLASE 1-RELATED"/>
    <property type="match status" value="1"/>
</dbReference>
<sequence>MTTQTSTIGTIAPFRVAISDDDLTDLHERLARTRLPRPVPDEDDWQYGVPNSYLREVATTWANDFDWRAQEERINAFPQYVAEIDGQNTHFLHVPSAEEDATPLLLVHTYPGSFVDFLDLIGPLVDPVAHGGRAEDAFTVVVPSLPGFGFSTPVVDRGWTMARVARTFDTLMRGLGYDSYGVHGSDGGAMVGRELGLLAPEGFLGSHVLQLFSFPSGDPAEFEKLEPKDYAALEHMEWFQSVGGYNAINSSRPQTVAVGVSDSPIGQLAWNELFQSFGNGTSLVTTEQILTEASLEWFTNTSATMGRYHYEEAHAGAEPAVNHSPVGVAVFSDDFKSVRTFAERDNDNIVHWSEFETGGHYAALERPEVLAADIRTFFAAVQSR</sequence>
<dbReference type="InterPro" id="IPR010497">
    <property type="entry name" value="Epoxide_hydro_N"/>
</dbReference>
<dbReference type="RefSeq" id="WP_271176639.1">
    <property type="nucleotide sequence ID" value="NZ_BAAAJO010000005.1"/>
</dbReference>
<accession>A0A9W6H9H6</accession>
<keyword evidence="3" id="KW-0378">Hydrolase</keyword>
<reference evidence="5" key="2">
    <citation type="submission" date="2023-01" db="EMBL/GenBank/DDBJ databases">
        <authorList>
            <person name="Sun Q."/>
            <person name="Evtushenko L."/>
        </authorList>
    </citation>
    <scope>NUCLEOTIDE SEQUENCE</scope>
    <source>
        <strain evidence="5">VKM Ac-1401</strain>
    </source>
</reference>
<dbReference type="GO" id="GO:0097176">
    <property type="term" value="P:epoxide metabolic process"/>
    <property type="evidence" value="ECO:0007669"/>
    <property type="project" value="TreeGrafter"/>
</dbReference>
<dbReference type="InterPro" id="IPR000639">
    <property type="entry name" value="Epox_hydrolase-like"/>
</dbReference>
<comment type="similarity">
    <text evidence="1">Belongs to the peptidase S33 family.</text>
</comment>
<dbReference type="PRINTS" id="PR00412">
    <property type="entry name" value="EPOXHYDRLASE"/>
</dbReference>
<dbReference type="SUPFAM" id="SSF53474">
    <property type="entry name" value="alpha/beta-Hydrolases"/>
    <property type="match status" value="1"/>
</dbReference>
<gene>
    <name evidence="5" type="ORF">GCM10017584_15370</name>
</gene>
<reference evidence="5" key="1">
    <citation type="journal article" date="2014" name="Int. J. Syst. Evol. Microbiol.">
        <title>Complete genome sequence of Corynebacterium casei LMG S-19264T (=DSM 44701T), isolated from a smear-ripened cheese.</title>
        <authorList>
            <consortium name="US DOE Joint Genome Institute (JGI-PGF)"/>
            <person name="Walter F."/>
            <person name="Albersmeier A."/>
            <person name="Kalinowski J."/>
            <person name="Ruckert C."/>
        </authorList>
    </citation>
    <scope>NUCLEOTIDE SEQUENCE</scope>
    <source>
        <strain evidence="5">VKM Ac-1401</strain>
    </source>
</reference>
<dbReference type="EMBL" id="BSEN01000006">
    <property type="protein sequence ID" value="GLJ75963.1"/>
    <property type="molecule type" value="Genomic_DNA"/>
</dbReference>
<dbReference type="Proteomes" id="UP001142372">
    <property type="component" value="Unassembled WGS sequence"/>
</dbReference>
<dbReference type="Pfam" id="PF06441">
    <property type="entry name" value="EHN"/>
    <property type="match status" value="1"/>
</dbReference>
<evidence type="ECO:0000313" key="5">
    <source>
        <dbReference type="EMBL" id="GLJ75963.1"/>
    </source>
</evidence>
<name>A0A9W6H9H6_9MICO</name>
<comment type="caution">
    <text evidence="5">The sequence shown here is derived from an EMBL/GenBank/DDBJ whole genome shotgun (WGS) entry which is preliminary data.</text>
</comment>
<keyword evidence="2" id="KW-0058">Aromatic hydrocarbons catabolism</keyword>
<organism evidence="5 6">
    <name type="scientific">Leifsonia poae</name>
    <dbReference type="NCBI Taxonomy" id="110933"/>
    <lineage>
        <taxon>Bacteria</taxon>
        <taxon>Bacillati</taxon>
        <taxon>Actinomycetota</taxon>
        <taxon>Actinomycetes</taxon>
        <taxon>Micrococcales</taxon>
        <taxon>Microbacteriaceae</taxon>
        <taxon>Leifsonia</taxon>
    </lineage>
</organism>
<keyword evidence="6" id="KW-1185">Reference proteome</keyword>
<dbReference type="GO" id="GO:0004301">
    <property type="term" value="F:epoxide hydrolase activity"/>
    <property type="evidence" value="ECO:0007669"/>
    <property type="project" value="TreeGrafter"/>
</dbReference>
<proteinExistence type="inferred from homology"/>
<evidence type="ECO:0000313" key="6">
    <source>
        <dbReference type="Proteomes" id="UP001142372"/>
    </source>
</evidence>
<dbReference type="AlphaFoldDB" id="A0A9W6H9H6"/>
<dbReference type="PANTHER" id="PTHR21661:SF35">
    <property type="entry name" value="EPOXIDE HYDROLASE"/>
    <property type="match status" value="1"/>
</dbReference>
<evidence type="ECO:0000256" key="1">
    <source>
        <dbReference type="ARBA" id="ARBA00010088"/>
    </source>
</evidence>
<dbReference type="Gene3D" id="3.40.50.1820">
    <property type="entry name" value="alpha/beta hydrolase"/>
    <property type="match status" value="1"/>
</dbReference>
<dbReference type="PIRSF" id="PIRSF001112">
    <property type="entry name" value="Epoxide_hydrolase"/>
    <property type="match status" value="1"/>
</dbReference>
<feature type="domain" description="Epoxide hydrolase N-terminal" evidence="4">
    <location>
        <begin position="11"/>
        <end position="117"/>
    </location>
</feature>
<evidence type="ECO:0000256" key="2">
    <source>
        <dbReference type="ARBA" id="ARBA00022797"/>
    </source>
</evidence>